<organism evidence="8 9">
    <name type="scientific">Adineta steineri</name>
    <dbReference type="NCBI Taxonomy" id="433720"/>
    <lineage>
        <taxon>Eukaryota</taxon>
        <taxon>Metazoa</taxon>
        <taxon>Spiralia</taxon>
        <taxon>Gnathifera</taxon>
        <taxon>Rotifera</taxon>
        <taxon>Eurotatoria</taxon>
        <taxon>Bdelloidea</taxon>
        <taxon>Adinetida</taxon>
        <taxon>Adinetidae</taxon>
        <taxon>Adineta</taxon>
    </lineage>
</organism>
<dbReference type="Gene3D" id="1.20.1070.10">
    <property type="entry name" value="Rhodopsin 7-helix transmembrane proteins"/>
    <property type="match status" value="1"/>
</dbReference>
<feature type="domain" description="G-protein coupled receptors family 1 profile" evidence="7">
    <location>
        <begin position="36"/>
        <end position="309"/>
    </location>
</feature>
<keyword evidence="2 6" id="KW-0812">Transmembrane</keyword>
<feature type="transmembrane region" description="Helical" evidence="6">
    <location>
        <begin position="24"/>
        <end position="44"/>
    </location>
</feature>
<feature type="transmembrane region" description="Helical" evidence="6">
    <location>
        <begin position="56"/>
        <end position="76"/>
    </location>
</feature>
<comment type="subcellular location">
    <subcellularLocation>
        <location evidence="1">Membrane</location>
    </subcellularLocation>
</comment>
<dbReference type="Proteomes" id="UP000663845">
    <property type="component" value="Unassembled WGS sequence"/>
</dbReference>
<keyword evidence="3" id="KW-0378">Hydrolase</keyword>
<accession>A0A813REJ3</accession>
<protein>
    <recommendedName>
        <fullName evidence="7">G-protein coupled receptors family 1 profile domain-containing protein</fullName>
    </recommendedName>
</protein>
<dbReference type="GO" id="GO:0016020">
    <property type="term" value="C:membrane"/>
    <property type="evidence" value="ECO:0007669"/>
    <property type="project" value="UniProtKB-SubCell"/>
</dbReference>
<feature type="transmembrane region" description="Helical" evidence="6">
    <location>
        <begin position="182"/>
        <end position="207"/>
    </location>
</feature>
<evidence type="ECO:0000313" key="8">
    <source>
        <dbReference type="EMBL" id="CAF0782660.1"/>
    </source>
</evidence>
<evidence type="ECO:0000259" key="7">
    <source>
        <dbReference type="PROSITE" id="PS50262"/>
    </source>
</evidence>
<evidence type="ECO:0000256" key="1">
    <source>
        <dbReference type="ARBA" id="ARBA00004370"/>
    </source>
</evidence>
<dbReference type="InterPro" id="IPR017452">
    <property type="entry name" value="GPCR_Rhodpsn_7TM"/>
</dbReference>
<dbReference type="Pfam" id="PF26410">
    <property type="entry name" value="GH5_mannosidase"/>
    <property type="match status" value="1"/>
</dbReference>
<evidence type="ECO:0000256" key="6">
    <source>
        <dbReference type="SAM" id="Phobius"/>
    </source>
</evidence>
<dbReference type="InterPro" id="IPR001547">
    <property type="entry name" value="Glyco_hydro_5"/>
</dbReference>
<dbReference type="AlphaFoldDB" id="A0A813REJ3"/>
<feature type="transmembrane region" description="Helical" evidence="6">
    <location>
        <begin position="137"/>
        <end position="162"/>
    </location>
</feature>
<evidence type="ECO:0000313" key="9">
    <source>
        <dbReference type="Proteomes" id="UP000663845"/>
    </source>
</evidence>
<sequence length="368" mass="41898">MSLSSSDINLITSLQFAQKQLYRFFGPVLISFGTISCILSLFIFTKKNLRKNPCAIYMIVFHSSSCAYICTSLVSVTLSSGYNINPTSYNLIYCRFIIYMTMVCDILSPCCLILASIDRILVTSSNARTRQRSSLQVAYICAISIVVFWILLHTHAFVYVNIVQFAPNYGICYFIPGVYFTIIAYYSLIAKAILVPLLMLVLGLWTFKNIRTMHHVRVVPIIQTIKTSAVRNTHTLPLRDRQFIRILSIDTTIYIVCSIPLTLFVMYQQVTQDNDDHSSTASITVRDQYYRAVFQFARNHNIPVNFWAYGGEGRPRIPHVNWAQGDDFIGDPPHEPQGWYSVYDTDTSTLEIIHHFASMTTTKSSANT</sequence>
<name>A0A813REJ3_9BILA</name>
<dbReference type="PROSITE" id="PS50262">
    <property type="entry name" value="G_PROTEIN_RECEP_F1_2"/>
    <property type="match status" value="1"/>
</dbReference>
<dbReference type="SUPFAM" id="SSF81321">
    <property type="entry name" value="Family A G protein-coupled receptor-like"/>
    <property type="match status" value="1"/>
</dbReference>
<proteinExistence type="predicted"/>
<gene>
    <name evidence="8" type="ORF">JYZ213_LOCUS4265</name>
</gene>
<keyword evidence="4 6" id="KW-1133">Transmembrane helix</keyword>
<feature type="transmembrane region" description="Helical" evidence="6">
    <location>
        <begin position="96"/>
        <end position="117"/>
    </location>
</feature>
<dbReference type="EMBL" id="CAJNOG010000024">
    <property type="protein sequence ID" value="CAF0782660.1"/>
    <property type="molecule type" value="Genomic_DNA"/>
</dbReference>
<evidence type="ECO:0000256" key="3">
    <source>
        <dbReference type="ARBA" id="ARBA00022801"/>
    </source>
</evidence>
<evidence type="ECO:0000256" key="5">
    <source>
        <dbReference type="ARBA" id="ARBA00023136"/>
    </source>
</evidence>
<reference evidence="8" key="1">
    <citation type="submission" date="2021-02" db="EMBL/GenBank/DDBJ databases">
        <authorList>
            <person name="Nowell W R."/>
        </authorList>
    </citation>
    <scope>NUCLEOTIDE SEQUENCE</scope>
</reference>
<evidence type="ECO:0000256" key="2">
    <source>
        <dbReference type="ARBA" id="ARBA00022692"/>
    </source>
</evidence>
<feature type="transmembrane region" description="Helical" evidence="6">
    <location>
        <begin position="246"/>
        <end position="267"/>
    </location>
</feature>
<evidence type="ECO:0000256" key="4">
    <source>
        <dbReference type="ARBA" id="ARBA00022989"/>
    </source>
</evidence>
<keyword evidence="5 6" id="KW-0472">Membrane</keyword>
<comment type="caution">
    <text evidence="8">The sequence shown here is derived from an EMBL/GenBank/DDBJ whole genome shotgun (WGS) entry which is preliminary data.</text>
</comment>